<dbReference type="PANTHER" id="PTHR33223:SF6">
    <property type="entry name" value="CCHC-TYPE DOMAIN-CONTAINING PROTEIN"/>
    <property type="match status" value="1"/>
</dbReference>
<proteinExistence type="predicted"/>
<organism evidence="2 3">
    <name type="scientific">Adineta ricciae</name>
    <name type="common">Rotifer</name>
    <dbReference type="NCBI Taxonomy" id="249248"/>
    <lineage>
        <taxon>Eukaryota</taxon>
        <taxon>Metazoa</taxon>
        <taxon>Spiralia</taxon>
        <taxon>Gnathifera</taxon>
        <taxon>Rotifera</taxon>
        <taxon>Eurotatoria</taxon>
        <taxon>Bdelloidea</taxon>
        <taxon>Adinetida</taxon>
        <taxon>Adinetidae</taxon>
        <taxon>Adineta</taxon>
    </lineage>
</organism>
<dbReference type="InterPro" id="IPR021109">
    <property type="entry name" value="Peptidase_aspartic_dom_sf"/>
</dbReference>
<evidence type="ECO:0000313" key="3">
    <source>
        <dbReference type="Proteomes" id="UP000663828"/>
    </source>
</evidence>
<accession>A0A815VRV7</accession>
<gene>
    <name evidence="2" type="ORF">XAT740_LOCUS42016</name>
</gene>
<feature type="non-terminal residue" evidence="2">
    <location>
        <position position="1"/>
    </location>
</feature>
<evidence type="ECO:0000313" key="2">
    <source>
        <dbReference type="EMBL" id="CAF1538713.1"/>
    </source>
</evidence>
<evidence type="ECO:0000259" key="1">
    <source>
        <dbReference type="Pfam" id="PF03732"/>
    </source>
</evidence>
<dbReference type="InterPro" id="IPR005162">
    <property type="entry name" value="Retrotrans_gag_dom"/>
</dbReference>
<dbReference type="AlphaFoldDB" id="A0A815VRV7"/>
<protein>
    <recommendedName>
        <fullName evidence="1">Retrotransposon gag domain-containing protein</fullName>
    </recommendedName>
</protein>
<dbReference type="Pfam" id="PF03732">
    <property type="entry name" value="Retrotrans_gag"/>
    <property type="match status" value="1"/>
</dbReference>
<name>A0A815VRV7_ADIRI</name>
<sequence length="481" mass="55602">MPPEKSQTEKIPLDEAVQRIQNMCINNAERISNLEEKYTQMYKSIVQKQEEIEARMNDIQTQSTEMHIKVRSTLDETKQQFDTTKQQYTEIIQTLHSITNGEESQSQDIQESAKQSTNYLVSTQPVLKDIDGDSQKFSKKAGLPLEINDAKTSKPLTIITPSTSAVPTFAGKCSESPNKFLIRVQEYAETVYRWDQSTLLLGVSQFLRGTALDWYCQLIACHRRPQTWTQFVSLFTSQFCSPLQIARKEQEWYECKQCKDETINEFLIRLRAVWLEQRPKETEVDFIKHFLCKMRSDLFAMMGVSISASLDHIILEAQKVEEILFRRDREQRLADCFKQPLYRSNVTEHSFDEENVLHQPNNGKVAGISVPLLIDSRSSLTLINEKLFSMLPSCLRRQAQLSSPSLSVQLADRSQLEIQYALSLPVTISNSTRFHRVYVAPLLSRCCIIGNDLIHLHNLQIDGRQQTAYFRNSRCRQRNEE</sequence>
<dbReference type="CDD" id="cd00303">
    <property type="entry name" value="retropepsin_like"/>
    <property type="match status" value="1"/>
</dbReference>
<dbReference type="Proteomes" id="UP000663828">
    <property type="component" value="Unassembled WGS sequence"/>
</dbReference>
<reference evidence="2" key="1">
    <citation type="submission" date="2021-02" db="EMBL/GenBank/DDBJ databases">
        <authorList>
            <person name="Nowell W R."/>
        </authorList>
    </citation>
    <scope>NUCLEOTIDE SEQUENCE</scope>
</reference>
<dbReference type="EMBL" id="CAJNOR010004983">
    <property type="protein sequence ID" value="CAF1538713.1"/>
    <property type="molecule type" value="Genomic_DNA"/>
</dbReference>
<keyword evidence="3" id="KW-1185">Reference proteome</keyword>
<comment type="caution">
    <text evidence="2">The sequence shown here is derived from an EMBL/GenBank/DDBJ whole genome shotgun (WGS) entry which is preliminary data.</text>
</comment>
<dbReference type="Gene3D" id="2.40.70.10">
    <property type="entry name" value="Acid Proteases"/>
    <property type="match status" value="1"/>
</dbReference>
<feature type="domain" description="Retrotransposon gag" evidence="1">
    <location>
        <begin position="204"/>
        <end position="290"/>
    </location>
</feature>
<dbReference type="PANTHER" id="PTHR33223">
    <property type="entry name" value="CCHC-TYPE DOMAIN-CONTAINING PROTEIN"/>
    <property type="match status" value="1"/>
</dbReference>